<feature type="transmembrane region" description="Helical" evidence="2">
    <location>
        <begin position="104"/>
        <end position="125"/>
    </location>
</feature>
<dbReference type="EMBL" id="JBHUDO010000002">
    <property type="protein sequence ID" value="MFD1645687.1"/>
    <property type="molecule type" value="Genomic_DNA"/>
</dbReference>
<proteinExistence type="predicted"/>
<dbReference type="RefSeq" id="WP_256398798.1">
    <property type="nucleotide sequence ID" value="NZ_JANHJR010000001.1"/>
</dbReference>
<dbReference type="InterPro" id="IPR025403">
    <property type="entry name" value="TgpA-like_C"/>
</dbReference>
<gene>
    <name evidence="4" type="ORF">ACFSBL_08340</name>
</gene>
<sequence length="318" mass="33065">MNRERLLPVVLALVCVVALALVAASVVDPADGGGGGSTVSDPQGGDDRSSGGGGDANREPLTEPGEFVFSLGLCVPFLLSGEFFVLAIGVALLLWAVLAYRSDAFAASASIVALGFPAFFVWMLLTSCSQPTEVPDSVTFIPSKPAPPSTGGNASFGVVQDPGVVITQPPVVLVLLVATVVVGIVGFVVWADSDDEEPEEPPEHEGDAEAGPEARAAAIGTVAGQVADRLERDAGTENEVFRAWVEMTRHLPVDHPRSSTPSEFADAAVDAGVAREDVAELTALFEEVRYGGEPVTADRATRAVDALRHIEDEYGEAS</sequence>
<reference evidence="4 5" key="1">
    <citation type="journal article" date="2019" name="Int. J. Syst. Evol. Microbiol.">
        <title>The Global Catalogue of Microorganisms (GCM) 10K type strain sequencing project: providing services to taxonomists for standard genome sequencing and annotation.</title>
        <authorList>
            <consortium name="The Broad Institute Genomics Platform"/>
            <consortium name="The Broad Institute Genome Sequencing Center for Infectious Disease"/>
            <person name="Wu L."/>
            <person name="Ma J."/>
        </authorList>
    </citation>
    <scope>NUCLEOTIDE SEQUENCE [LARGE SCALE GENOMIC DNA]</scope>
    <source>
        <strain evidence="4 5">CGMCC 1.10390</strain>
    </source>
</reference>
<dbReference type="Proteomes" id="UP001597034">
    <property type="component" value="Unassembled WGS sequence"/>
</dbReference>
<evidence type="ECO:0000313" key="5">
    <source>
        <dbReference type="Proteomes" id="UP001597034"/>
    </source>
</evidence>
<feature type="transmembrane region" description="Helical" evidence="2">
    <location>
        <begin position="67"/>
        <end position="97"/>
    </location>
</feature>
<feature type="region of interest" description="Disordered" evidence="1">
    <location>
        <begin position="31"/>
        <end position="57"/>
    </location>
</feature>
<name>A0ABD6DK49_9EURY</name>
<dbReference type="Pfam" id="PF13559">
    <property type="entry name" value="DUF4129"/>
    <property type="match status" value="1"/>
</dbReference>
<organism evidence="4 5">
    <name type="scientific">Haloarchaeobius litoreus</name>
    <dbReference type="NCBI Taxonomy" id="755306"/>
    <lineage>
        <taxon>Archaea</taxon>
        <taxon>Methanobacteriati</taxon>
        <taxon>Methanobacteriota</taxon>
        <taxon>Stenosarchaea group</taxon>
        <taxon>Halobacteria</taxon>
        <taxon>Halobacteriales</taxon>
        <taxon>Halorubellaceae</taxon>
        <taxon>Haloarchaeobius</taxon>
    </lineage>
</organism>
<feature type="transmembrane region" description="Helical" evidence="2">
    <location>
        <begin position="171"/>
        <end position="191"/>
    </location>
</feature>
<dbReference type="AlphaFoldDB" id="A0ABD6DK49"/>
<evidence type="ECO:0000313" key="4">
    <source>
        <dbReference type="EMBL" id="MFD1645687.1"/>
    </source>
</evidence>
<comment type="caution">
    <text evidence="4">The sequence shown here is derived from an EMBL/GenBank/DDBJ whole genome shotgun (WGS) entry which is preliminary data.</text>
</comment>
<evidence type="ECO:0000259" key="3">
    <source>
        <dbReference type="Pfam" id="PF13559"/>
    </source>
</evidence>
<keyword evidence="5" id="KW-1185">Reference proteome</keyword>
<evidence type="ECO:0000256" key="1">
    <source>
        <dbReference type="SAM" id="MobiDB-lite"/>
    </source>
</evidence>
<keyword evidence="2" id="KW-1133">Transmembrane helix</keyword>
<feature type="domain" description="Protein-glutamine gamma-glutamyltransferase-like C-terminal" evidence="3">
    <location>
        <begin position="242"/>
        <end position="308"/>
    </location>
</feature>
<keyword evidence="2" id="KW-0812">Transmembrane</keyword>
<protein>
    <submittedName>
        <fullName evidence="4">DUF4129 domain-containing protein</fullName>
    </submittedName>
</protein>
<evidence type="ECO:0000256" key="2">
    <source>
        <dbReference type="SAM" id="Phobius"/>
    </source>
</evidence>
<accession>A0ABD6DK49</accession>
<keyword evidence="2" id="KW-0472">Membrane</keyword>